<sequence>MEDLPTDFFVTTSAYTPTVHRDQYPTINPRNPEVSQAGKVVIITGASSGIGARGFAPAFAKAGPKAIVLVGRNIRRLKQTEEVIRAINPNVEYISVPTDLTDPASVDRLFRLVRSRYGHADVLVNNAGTFSPSDVLGNVDPNAWWSDFEINVKGTFLATRGFLSLLGFQRQGKIITLSTSGATAVFPGLSAYSISKLGALKIAEYVAAEYSNVTSIAMQPGTVMTEMVIGGSTARPIDHVLPNAHNPDSFKRFALDTPELVGGTGVWLASDAANFLTGRFVSANWSVDDLVKKKDAILASNDLKLIYQGRFGLDQFK</sequence>
<dbReference type="Gene3D" id="3.40.50.720">
    <property type="entry name" value="NAD(P)-binding Rossmann-like Domain"/>
    <property type="match status" value="1"/>
</dbReference>
<dbReference type="Pfam" id="PF00106">
    <property type="entry name" value="adh_short"/>
    <property type="match status" value="1"/>
</dbReference>
<dbReference type="SUPFAM" id="SSF51735">
    <property type="entry name" value="NAD(P)-binding Rossmann-fold domains"/>
    <property type="match status" value="1"/>
</dbReference>
<gene>
    <name evidence="4" type="ORF">LTR84_004323</name>
</gene>
<evidence type="ECO:0000256" key="2">
    <source>
        <dbReference type="ARBA" id="ARBA00023002"/>
    </source>
</evidence>
<organism evidence="4 5">
    <name type="scientific">Exophiala bonariae</name>
    <dbReference type="NCBI Taxonomy" id="1690606"/>
    <lineage>
        <taxon>Eukaryota</taxon>
        <taxon>Fungi</taxon>
        <taxon>Dikarya</taxon>
        <taxon>Ascomycota</taxon>
        <taxon>Pezizomycotina</taxon>
        <taxon>Eurotiomycetes</taxon>
        <taxon>Chaetothyriomycetidae</taxon>
        <taxon>Chaetothyriales</taxon>
        <taxon>Herpotrichiellaceae</taxon>
        <taxon>Exophiala</taxon>
    </lineage>
</organism>
<dbReference type="GeneID" id="89972501"/>
<dbReference type="InterPro" id="IPR002347">
    <property type="entry name" value="SDR_fam"/>
</dbReference>
<dbReference type="PRINTS" id="PR00080">
    <property type="entry name" value="SDRFAMILY"/>
</dbReference>
<dbReference type="PRINTS" id="PR00081">
    <property type="entry name" value="GDHRDH"/>
</dbReference>
<name>A0AAV9N4L4_9EURO</name>
<dbReference type="AlphaFoldDB" id="A0AAV9N4L4"/>
<dbReference type="CDD" id="cd05233">
    <property type="entry name" value="SDR_c"/>
    <property type="match status" value="1"/>
</dbReference>
<dbReference type="EMBL" id="JAVRRD010000019">
    <property type="protein sequence ID" value="KAK5049394.1"/>
    <property type="molecule type" value="Genomic_DNA"/>
</dbReference>
<evidence type="ECO:0000256" key="3">
    <source>
        <dbReference type="RuleBase" id="RU000363"/>
    </source>
</evidence>
<dbReference type="PANTHER" id="PTHR42760:SF37">
    <property type="entry name" value="CLAVALDEHYDE DEHYDROGENASE"/>
    <property type="match status" value="1"/>
</dbReference>
<evidence type="ECO:0000256" key="1">
    <source>
        <dbReference type="ARBA" id="ARBA00006484"/>
    </source>
</evidence>
<comment type="caution">
    <text evidence="4">The sequence shown here is derived from an EMBL/GenBank/DDBJ whole genome shotgun (WGS) entry which is preliminary data.</text>
</comment>
<dbReference type="Proteomes" id="UP001358417">
    <property type="component" value="Unassembled WGS sequence"/>
</dbReference>
<protein>
    <recommendedName>
        <fullName evidence="6">NAD(P)-binding protein</fullName>
    </recommendedName>
</protein>
<accession>A0AAV9N4L4</accession>
<keyword evidence="2" id="KW-0560">Oxidoreductase</keyword>
<evidence type="ECO:0000313" key="4">
    <source>
        <dbReference type="EMBL" id="KAK5049394.1"/>
    </source>
</evidence>
<dbReference type="GO" id="GO:0016616">
    <property type="term" value="F:oxidoreductase activity, acting on the CH-OH group of donors, NAD or NADP as acceptor"/>
    <property type="evidence" value="ECO:0007669"/>
    <property type="project" value="TreeGrafter"/>
</dbReference>
<dbReference type="InterPro" id="IPR036291">
    <property type="entry name" value="NAD(P)-bd_dom_sf"/>
</dbReference>
<comment type="similarity">
    <text evidence="1 3">Belongs to the short-chain dehydrogenases/reductases (SDR) family.</text>
</comment>
<proteinExistence type="inferred from homology"/>
<reference evidence="4 5" key="1">
    <citation type="submission" date="2023-08" db="EMBL/GenBank/DDBJ databases">
        <title>Black Yeasts Isolated from many extreme environments.</title>
        <authorList>
            <person name="Coleine C."/>
            <person name="Stajich J.E."/>
            <person name="Selbmann L."/>
        </authorList>
    </citation>
    <scope>NUCLEOTIDE SEQUENCE [LARGE SCALE GENOMIC DNA]</scope>
    <source>
        <strain evidence="4 5">CCFEE 5792</strain>
    </source>
</reference>
<dbReference type="PANTHER" id="PTHR42760">
    <property type="entry name" value="SHORT-CHAIN DEHYDROGENASES/REDUCTASES FAMILY MEMBER"/>
    <property type="match status" value="1"/>
</dbReference>
<dbReference type="RefSeq" id="XP_064704439.1">
    <property type="nucleotide sequence ID" value="XM_064847900.1"/>
</dbReference>
<evidence type="ECO:0008006" key="6">
    <source>
        <dbReference type="Google" id="ProtNLM"/>
    </source>
</evidence>
<evidence type="ECO:0000313" key="5">
    <source>
        <dbReference type="Proteomes" id="UP001358417"/>
    </source>
</evidence>
<keyword evidence="5" id="KW-1185">Reference proteome</keyword>